<keyword evidence="7" id="KW-1185">Reference proteome</keyword>
<feature type="region of interest" description="Disordered" evidence="4">
    <location>
        <begin position="1"/>
        <end position="20"/>
    </location>
</feature>
<keyword evidence="3 6" id="KW-0808">Transferase</keyword>
<comment type="caution">
    <text evidence="6">The sequence shown here is derived from an EMBL/GenBank/DDBJ whole genome shotgun (WGS) entry which is preliminary data.</text>
</comment>
<name>A0ABR4PGG2_9HELO</name>
<dbReference type="InterPro" id="IPR008630">
    <property type="entry name" value="Glyco_trans_34"/>
</dbReference>
<dbReference type="EMBL" id="JBFCZG010000005">
    <property type="protein sequence ID" value="KAL3422419.1"/>
    <property type="molecule type" value="Genomic_DNA"/>
</dbReference>
<comment type="similarity">
    <text evidence="1">Belongs to the glycosyltransferase 34 family.</text>
</comment>
<dbReference type="Proteomes" id="UP001629113">
    <property type="component" value="Unassembled WGS sequence"/>
</dbReference>
<evidence type="ECO:0000313" key="7">
    <source>
        <dbReference type="Proteomes" id="UP001629113"/>
    </source>
</evidence>
<keyword evidence="5" id="KW-1133">Transmembrane helix</keyword>
<evidence type="ECO:0000313" key="6">
    <source>
        <dbReference type="EMBL" id="KAL3422419.1"/>
    </source>
</evidence>
<accession>A0ABR4PGG2</accession>
<keyword evidence="2" id="KW-0328">Glycosyltransferase</keyword>
<keyword evidence="5" id="KW-0812">Transmembrane</keyword>
<proteinExistence type="inferred from homology"/>
<evidence type="ECO:0000256" key="2">
    <source>
        <dbReference type="ARBA" id="ARBA00022676"/>
    </source>
</evidence>
<evidence type="ECO:0000256" key="4">
    <source>
        <dbReference type="SAM" id="MobiDB-lite"/>
    </source>
</evidence>
<dbReference type="Gene3D" id="3.90.550.10">
    <property type="entry name" value="Spore Coat Polysaccharide Biosynthesis Protein SpsA, Chain A"/>
    <property type="match status" value="1"/>
</dbReference>
<sequence length="316" mass="36040">MHLALPSRKTSNPPPYAPSRFSRMPLIRRRRIQTIAIGALVFTAIVFIFSRILGGGDGIPSGTPPVVIVTVIDSVKFGKEYVENVKENRIEYARKHGYTTFFPEKSDYDLKGAPASWSKVPAVRHAMTKYPHSKYMWFLDQHSFIMNPDLTIDEHIMDKARLESLLIKDQPIVPPDSVIKTFSSLNGDQVDLVLTQDNEGLAQGSFLIRNGEWAKFFLDTWFDPLYRSYNFQKADTHALEHIVQWHPTILSRLGLVPQKIMNSYHKGRAGTGEQGTYKDGDFVVRFAGCEKDANRDCMAEADPFSKQWRTIFNARR</sequence>
<feature type="transmembrane region" description="Helical" evidence="5">
    <location>
        <begin position="32"/>
        <end position="53"/>
    </location>
</feature>
<evidence type="ECO:0000256" key="5">
    <source>
        <dbReference type="SAM" id="Phobius"/>
    </source>
</evidence>
<gene>
    <name evidence="6" type="ORF">PVAG01_06575</name>
</gene>
<evidence type="ECO:0000256" key="3">
    <source>
        <dbReference type="ARBA" id="ARBA00022679"/>
    </source>
</evidence>
<dbReference type="Pfam" id="PF05637">
    <property type="entry name" value="Glyco_transf_34"/>
    <property type="match status" value="1"/>
</dbReference>
<dbReference type="GO" id="GO:0016740">
    <property type="term" value="F:transferase activity"/>
    <property type="evidence" value="ECO:0007669"/>
    <property type="project" value="UniProtKB-KW"/>
</dbReference>
<dbReference type="PANTHER" id="PTHR31306:SF10">
    <property type="entry name" value="ALPHA-1,6-MANNOSYLTRANSFERASE MNN11-RELATED"/>
    <property type="match status" value="1"/>
</dbReference>
<organism evidence="6 7">
    <name type="scientific">Phlyctema vagabunda</name>
    <dbReference type="NCBI Taxonomy" id="108571"/>
    <lineage>
        <taxon>Eukaryota</taxon>
        <taxon>Fungi</taxon>
        <taxon>Dikarya</taxon>
        <taxon>Ascomycota</taxon>
        <taxon>Pezizomycotina</taxon>
        <taxon>Leotiomycetes</taxon>
        <taxon>Helotiales</taxon>
        <taxon>Dermateaceae</taxon>
        <taxon>Phlyctema</taxon>
    </lineage>
</organism>
<evidence type="ECO:0000256" key="1">
    <source>
        <dbReference type="ARBA" id="ARBA00005664"/>
    </source>
</evidence>
<dbReference type="InterPro" id="IPR029044">
    <property type="entry name" value="Nucleotide-diphossugar_trans"/>
</dbReference>
<reference evidence="6 7" key="1">
    <citation type="submission" date="2024-06" db="EMBL/GenBank/DDBJ databases">
        <title>Complete genome of Phlyctema vagabunda strain 19-DSS-EL-015.</title>
        <authorList>
            <person name="Fiorenzani C."/>
        </authorList>
    </citation>
    <scope>NUCLEOTIDE SEQUENCE [LARGE SCALE GENOMIC DNA]</scope>
    <source>
        <strain evidence="6 7">19-DSS-EL-015</strain>
    </source>
</reference>
<protein>
    <submittedName>
        <fullName evidence="6">Galactosyl transferase GMA12/MNN10 family protein</fullName>
    </submittedName>
</protein>
<keyword evidence="5" id="KW-0472">Membrane</keyword>
<dbReference type="PANTHER" id="PTHR31306">
    <property type="entry name" value="ALPHA-1,6-MANNOSYLTRANSFERASE MNN11-RELATED"/>
    <property type="match status" value="1"/>
</dbReference>